<comment type="caution">
    <text evidence="3">The sequence shown here is derived from an EMBL/GenBank/DDBJ whole genome shotgun (WGS) entry which is preliminary data.</text>
</comment>
<dbReference type="InterPro" id="IPR036674">
    <property type="entry name" value="p53_tetramer_sf"/>
</dbReference>
<organism evidence="3 4">
    <name type="scientific">Cryptosporidium canis</name>
    <dbReference type="NCBI Taxonomy" id="195482"/>
    <lineage>
        <taxon>Eukaryota</taxon>
        <taxon>Sar</taxon>
        <taxon>Alveolata</taxon>
        <taxon>Apicomplexa</taxon>
        <taxon>Conoidasida</taxon>
        <taxon>Coccidia</taxon>
        <taxon>Eucoccidiorida</taxon>
        <taxon>Eimeriorina</taxon>
        <taxon>Cryptosporidiidae</taxon>
        <taxon>Cryptosporidium</taxon>
    </lineage>
</organism>
<dbReference type="Proteomes" id="UP001071777">
    <property type="component" value="Unassembled WGS sequence"/>
</dbReference>
<dbReference type="InterPro" id="IPR002164">
    <property type="entry name" value="NAP_family"/>
</dbReference>
<evidence type="ECO:0000256" key="2">
    <source>
        <dbReference type="RuleBase" id="RU003876"/>
    </source>
</evidence>
<evidence type="ECO:0000256" key="1">
    <source>
        <dbReference type="ARBA" id="ARBA00009947"/>
    </source>
</evidence>
<dbReference type="EMBL" id="JAPCXB010000050">
    <property type="protein sequence ID" value="KAJ1612041.1"/>
    <property type="molecule type" value="Genomic_DNA"/>
</dbReference>
<sequence>MSWLSPYTFSSESNTDKRQELLSMLEQVDHKLMEIDNECAKEQMVIQREFDKKKRPIFEERKSIIEKIPKFWADTISRHPIFLENMHPEDYDVLELLKDVELEDNLDNEGSYKIKLIFDEAVLEIMEPNVLVKHIVFKDNEESVQELTEIKWKKESPRSLIEKKFAGEIGSDDKLKGSIVSFFDFFSKDISDEGIDIGEIIRRDIYHAPLLYYCEDDLNSSV</sequence>
<dbReference type="SUPFAM" id="SSF143113">
    <property type="entry name" value="NAP-like"/>
    <property type="match status" value="1"/>
</dbReference>
<proteinExistence type="inferred from homology"/>
<comment type="similarity">
    <text evidence="1 2">Belongs to the nucleosome assembly protein (NAP) family.</text>
</comment>
<accession>A0ABQ8PB84</accession>
<dbReference type="Gene3D" id="3.30.1120.90">
    <property type="entry name" value="Nucleosome assembly protein"/>
    <property type="match status" value="1"/>
</dbReference>
<name>A0ABQ8PB84_9CRYT</name>
<dbReference type="PANTHER" id="PTHR11875">
    <property type="entry name" value="TESTIS-SPECIFIC Y-ENCODED PROTEIN"/>
    <property type="match status" value="1"/>
</dbReference>
<dbReference type="InterPro" id="IPR037231">
    <property type="entry name" value="NAP-like_sf"/>
</dbReference>
<protein>
    <submittedName>
        <fullName evidence="3">Nucleosome assembly protein</fullName>
    </submittedName>
</protein>
<gene>
    <name evidence="3" type="ORF">OJ252_1394</name>
</gene>
<reference evidence="3" key="1">
    <citation type="submission" date="2022-10" db="EMBL/GenBank/DDBJ databases">
        <title>Adaptive evolution leads to modifications in subtelomeric GC content in a zoonotic Cryptosporidium species.</title>
        <authorList>
            <person name="Li J."/>
            <person name="Feng Y."/>
            <person name="Xiao L."/>
        </authorList>
    </citation>
    <scope>NUCLEOTIDE SEQUENCE</scope>
    <source>
        <strain evidence="3">25894</strain>
    </source>
</reference>
<dbReference type="Pfam" id="PF00956">
    <property type="entry name" value="NAP"/>
    <property type="match status" value="1"/>
</dbReference>
<keyword evidence="4" id="KW-1185">Reference proteome</keyword>
<evidence type="ECO:0000313" key="3">
    <source>
        <dbReference type="EMBL" id="KAJ1612041.1"/>
    </source>
</evidence>
<dbReference type="Gene3D" id="4.10.170.10">
    <property type="entry name" value="p53-like tetramerisation domain"/>
    <property type="match status" value="1"/>
</dbReference>
<evidence type="ECO:0000313" key="4">
    <source>
        <dbReference type="Proteomes" id="UP001071777"/>
    </source>
</evidence>